<name>A0ABX1RXR4_9FLAO</name>
<organism evidence="1 2">
    <name type="scientific">Flavivirga algicola</name>
    <dbReference type="NCBI Taxonomy" id="2729136"/>
    <lineage>
        <taxon>Bacteria</taxon>
        <taxon>Pseudomonadati</taxon>
        <taxon>Bacteroidota</taxon>
        <taxon>Flavobacteriia</taxon>
        <taxon>Flavobacteriales</taxon>
        <taxon>Flavobacteriaceae</taxon>
        <taxon>Flavivirga</taxon>
    </lineage>
</organism>
<evidence type="ECO:0000313" key="2">
    <source>
        <dbReference type="Proteomes" id="UP000746690"/>
    </source>
</evidence>
<reference evidence="1 2" key="1">
    <citation type="submission" date="2020-04" db="EMBL/GenBank/DDBJ databases">
        <title>A Flavivirga sp. nov.</title>
        <authorList>
            <person name="Sun X."/>
        </authorList>
    </citation>
    <scope>NUCLEOTIDE SEQUENCE [LARGE SCALE GENOMIC DNA]</scope>
    <source>
        <strain evidence="1 2">Y03</strain>
    </source>
</reference>
<comment type="caution">
    <text evidence="1">The sequence shown here is derived from an EMBL/GenBank/DDBJ whole genome shotgun (WGS) entry which is preliminary data.</text>
</comment>
<dbReference type="EMBL" id="JABBHF010000007">
    <property type="protein sequence ID" value="NMH88366.1"/>
    <property type="molecule type" value="Genomic_DNA"/>
</dbReference>
<dbReference type="Proteomes" id="UP000746690">
    <property type="component" value="Unassembled WGS sequence"/>
</dbReference>
<evidence type="ECO:0000313" key="1">
    <source>
        <dbReference type="EMBL" id="NMH88366.1"/>
    </source>
</evidence>
<sequence>MKKILLFIAVFVSYTNIAQNIESKIPNSTEAIISINGDRLIELVSIAEFDDYNFAKKMFNELNRKNDSTFTVSSVKDLGFDIDSKAFYFHKRTDSISYHNFMVKLTDRNKFENLLPKKKRESIISEGGMHIKASNGAIAVWNDHLLLFTGYEKQRSYFKENEERLMAKPENQELSYYKVKKRMTSQWAKTYALDIFRGNGEASILNNKNYRANKDENAVASVWVRNYGHLLNGAMSAGMSGMGRKGGMPFFKGFEPTSDLYGFKSVVANLYIDEDAIKLTTEMEVNSDWQKIIKNIYNSKMNHSFYDYFNQNEALAYMSFSMDIQALLEEYPALMTRIYGGITPKYKEEMDLTGAFFSLLIDEEAIGELMTGDVLFVLNDFGEKEVTYTSYEFDEDYKRKELTKTKNEVVPDFTIMIGSKKEKLLNKVVRLGVKHGLFENTGGYYKMNLPDMKTPVDLYAVVKNDILFFTTSEERISNIVNNRFVKDLGKHKKLIKNNNTIFYINGQELMSRMPFSELNSKARRYFNYTKDNFKDAYFKGSKVKGNKVHSEIKINTSSSQGNSLKAFLNFIEVLAK</sequence>
<accession>A0ABX1RXR4</accession>
<gene>
    <name evidence="1" type="ORF">HHX25_12700</name>
</gene>
<dbReference type="RefSeq" id="WP_169674021.1">
    <property type="nucleotide sequence ID" value="NZ_JABBHF010000007.1"/>
</dbReference>
<proteinExistence type="predicted"/>
<keyword evidence="2" id="KW-1185">Reference proteome</keyword>
<protein>
    <submittedName>
        <fullName evidence="1">DUF4836 family protein</fullName>
    </submittedName>
</protein>